<protein>
    <submittedName>
        <fullName evidence="1">Uncharacterized protein</fullName>
    </submittedName>
</protein>
<gene>
    <name evidence="1" type="ORF">LSALG_LOCUS25603</name>
</gene>
<dbReference type="AlphaFoldDB" id="A0AA35Z5D7"/>
<keyword evidence="2" id="KW-1185">Reference proteome</keyword>
<evidence type="ECO:0000313" key="1">
    <source>
        <dbReference type="EMBL" id="CAI9286170.1"/>
    </source>
</evidence>
<dbReference type="Proteomes" id="UP001177003">
    <property type="component" value="Chromosome 5"/>
</dbReference>
<evidence type="ECO:0000313" key="2">
    <source>
        <dbReference type="Proteomes" id="UP001177003"/>
    </source>
</evidence>
<proteinExistence type="predicted"/>
<accession>A0AA35Z5D7</accession>
<dbReference type="EMBL" id="OX465081">
    <property type="protein sequence ID" value="CAI9286170.1"/>
    <property type="molecule type" value="Genomic_DNA"/>
</dbReference>
<sequence length="182" mass="20985">MNSLLQLQADIGSRYTVSGIEFDVLLKSQEHRLIKIMEKIETKHEEHLKHHADSFQYEGKELRVVAKEIHILFLEEVKKVKDDVNIKVEVIQIVMSKEIVKLSQNYSDLHTKVDVIVGAVMKEREYFTSFSTWVDTKHDSDSNMFAKMEELLGSVKESFSKLNVSLSSSVSQESLSKMFSFL</sequence>
<name>A0AA35Z5D7_LACSI</name>
<reference evidence="1" key="1">
    <citation type="submission" date="2023-04" db="EMBL/GenBank/DDBJ databases">
        <authorList>
            <person name="Vijverberg K."/>
            <person name="Xiong W."/>
            <person name="Schranz E."/>
        </authorList>
    </citation>
    <scope>NUCLEOTIDE SEQUENCE</scope>
</reference>
<organism evidence="1 2">
    <name type="scientific">Lactuca saligna</name>
    <name type="common">Willowleaf lettuce</name>
    <dbReference type="NCBI Taxonomy" id="75948"/>
    <lineage>
        <taxon>Eukaryota</taxon>
        <taxon>Viridiplantae</taxon>
        <taxon>Streptophyta</taxon>
        <taxon>Embryophyta</taxon>
        <taxon>Tracheophyta</taxon>
        <taxon>Spermatophyta</taxon>
        <taxon>Magnoliopsida</taxon>
        <taxon>eudicotyledons</taxon>
        <taxon>Gunneridae</taxon>
        <taxon>Pentapetalae</taxon>
        <taxon>asterids</taxon>
        <taxon>campanulids</taxon>
        <taxon>Asterales</taxon>
        <taxon>Asteraceae</taxon>
        <taxon>Cichorioideae</taxon>
        <taxon>Cichorieae</taxon>
        <taxon>Lactucinae</taxon>
        <taxon>Lactuca</taxon>
    </lineage>
</organism>